<name>A0AAD7HR29_9AGAR</name>
<reference evidence="2" key="1">
    <citation type="submission" date="2023-03" db="EMBL/GenBank/DDBJ databases">
        <title>Massive genome expansion in bonnet fungi (Mycena s.s.) driven by repeated elements and novel gene families across ecological guilds.</title>
        <authorList>
            <consortium name="Lawrence Berkeley National Laboratory"/>
            <person name="Harder C.B."/>
            <person name="Miyauchi S."/>
            <person name="Viragh M."/>
            <person name="Kuo A."/>
            <person name="Thoen E."/>
            <person name="Andreopoulos B."/>
            <person name="Lu D."/>
            <person name="Skrede I."/>
            <person name="Drula E."/>
            <person name="Henrissat B."/>
            <person name="Morin E."/>
            <person name="Kohler A."/>
            <person name="Barry K."/>
            <person name="LaButti K."/>
            <person name="Morin E."/>
            <person name="Salamov A."/>
            <person name="Lipzen A."/>
            <person name="Mereny Z."/>
            <person name="Hegedus B."/>
            <person name="Baldrian P."/>
            <person name="Stursova M."/>
            <person name="Weitz H."/>
            <person name="Taylor A."/>
            <person name="Grigoriev I.V."/>
            <person name="Nagy L.G."/>
            <person name="Martin F."/>
            <person name="Kauserud H."/>
        </authorList>
    </citation>
    <scope>NUCLEOTIDE SEQUENCE</scope>
    <source>
        <strain evidence="2">CBHHK182m</strain>
    </source>
</reference>
<accession>A0AAD7HR29</accession>
<evidence type="ECO:0000256" key="1">
    <source>
        <dbReference type="SAM" id="MobiDB-lite"/>
    </source>
</evidence>
<dbReference type="Proteomes" id="UP001215598">
    <property type="component" value="Unassembled WGS sequence"/>
</dbReference>
<dbReference type="AlphaFoldDB" id="A0AAD7HR29"/>
<evidence type="ECO:0000313" key="2">
    <source>
        <dbReference type="EMBL" id="KAJ7725494.1"/>
    </source>
</evidence>
<gene>
    <name evidence="2" type="ORF">B0H16DRAFT_1736156</name>
</gene>
<proteinExistence type="predicted"/>
<sequence>MRAATAGSSSTPSPSPHLEPVRRCVDPTYILPAGLVSDTHHHPLHESPLPGRL</sequence>
<organism evidence="2 3">
    <name type="scientific">Mycena metata</name>
    <dbReference type="NCBI Taxonomy" id="1033252"/>
    <lineage>
        <taxon>Eukaryota</taxon>
        <taxon>Fungi</taxon>
        <taxon>Dikarya</taxon>
        <taxon>Basidiomycota</taxon>
        <taxon>Agaricomycotina</taxon>
        <taxon>Agaricomycetes</taxon>
        <taxon>Agaricomycetidae</taxon>
        <taxon>Agaricales</taxon>
        <taxon>Marasmiineae</taxon>
        <taxon>Mycenaceae</taxon>
        <taxon>Mycena</taxon>
    </lineage>
</organism>
<protein>
    <submittedName>
        <fullName evidence="2">Uncharacterized protein</fullName>
    </submittedName>
</protein>
<feature type="compositionally biased region" description="Low complexity" evidence="1">
    <location>
        <begin position="1"/>
        <end position="12"/>
    </location>
</feature>
<feature type="region of interest" description="Disordered" evidence="1">
    <location>
        <begin position="1"/>
        <end position="21"/>
    </location>
</feature>
<evidence type="ECO:0000313" key="3">
    <source>
        <dbReference type="Proteomes" id="UP001215598"/>
    </source>
</evidence>
<dbReference type="EMBL" id="JARKIB010000194">
    <property type="protein sequence ID" value="KAJ7725494.1"/>
    <property type="molecule type" value="Genomic_DNA"/>
</dbReference>
<comment type="caution">
    <text evidence="2">The sequence shown here is derived from an EMBL/GenBank/DDBJ whole genome shotgun (WGS) entry which is preliminary data.</text>
</comment>
<keyword evidence="3" id="KW-1185">Reference proteome</keyword>